<protein>
    <recommendedName>
        <fullName evidence="2">DUF985 domain-containing protein</fullName>
    </recommendedName>
</protein>
<dbReference type="KEGG" id="amus:LMH87_010067"/>
<dbReference type="InterPro" id="IPR014710">
    <property type="entry name" value="RmlC-like_jellyroll"/>
</dbReference>
<dbReference type="AlphaFoldDB" id="A0A9W8QFA1"/>
<organism evidence="3 4">
    <name type="scientific">Akanthomyces muscarius</name>
    <name type="common">Entomopathogenic fungus</name>
    <name type="synonym">Lecanicillium muscarium</name>
    <dbReference type="NCBI Taxonomy" id="2231603"/>
    <lineage>
        <taxon>Eukaryota</taxon>
        <taxon>Fungi</taxon>
        <taxon>Dikarya</taxon>
        <taxon>Ascomycota</taxon>
        <taxon>Pezizomycotina</taxon>
        <taxon>Sordariomycetes</taxon>
        <taxon>Hypocreomycetidae</taxon>
        <taxon>Hypocreales</taxon>
        <taxon>Cordycipitaceae</taxon>
        <taxon>Akanthomyces</taxon>
    </lineage>
</organism>
<evidence type="ECO:0000256" key="1">
    <source>
        <dbReference type="SAM" id="MobiDB-lite"/>
    </source>
</evidence>
<dbReference type="InterPro" id="IPR011051">
    <property type="entry name" value="RmlC_Cupin_sf"/>
</dbReference>
<proteinExistence type="predicted"/>
<accession>A0A9W8QFA1</accession>
<feature type="region of interest" description="Disordered" evidence="1">
    <location>
        <begin position="253"/>
        <end position="274"/>
    </location>
</feature>
<dbReference type="RefSeq" id="XP_056054242.1">
    <property type="nucleotide sequence ID" value="XM_056197166.1"/>
</dbReference>
<dbReference type="PANTHER" id="PTHR33387:SF3">
    <property type="entry name" value="DUF985 DOMAIN-CONTAINING PROTEIN"/>
    <property type="match status" value="1"/>
</dbReference>
<evidence type="ECO:0000259" key="2">
    <source>
        <dbReference type="Pfam" id="PF06172"/>
    </source>
</evidence>
<dbReference type="EMBL" id="JAJHUN010000008">
    <property type="protein sequence ID" value="KAJ4153584.1"/>
    <property type="molecule type" value="Genomic_DNA"/>
</dbReference>
<feature type="domain" description="DUF985" evidence="2">
    <location>
        <begin position="119"/>
        <end position="250"/>
    </location>
</feature>
<gene>
    <name evidence="3" type="ORF">LMH87_010067</name>
</gene>
<dbReference type="Pfam" id="PF06172">
    <property type="entry name" value="Cupin_5"/>
    <property type="match status" value="1"/>
</dbReference>
<dbReference type="GeneID" id="80897226"/>
<dbReference type="CDD" id="cd06121">
    <property type="entry name" value="cupin_YML079wp"/>
    <property type="match status" value="1"/>
</dbReference>
<dbReference type="Gene3D" id="2.60.120.10">
    <property type="entry name" value="Jelly Rolls"/>
    <property type="match status" value="1"/>
</dbReference>
<dbReference type="Proteomes" id="UP001144673">
    <property type="component" value="Chromosome 5"/>
</dbReference>
<sequence>MASMNRTMADGCAAGGESYGRAPPRDPVDGYAHAFFCAVRVVRTVEPGTILAVQRLRNLSLSDEDDDDTHLGAEKNSPTILQSATMHVLALLATAAATALAAASDASHHHVSVNERSAQEVIAKLNLTANVEKGYYAQTFEDPVLVNGNRSASTAIFYLLEGKDGDSVWHRVDAAEVWHYYAGAPLTLSLSYNDGKPVEKHVLGQDIFRNESPQVVILENQWQSARSHGNWTLVGTTVAPAFSTDGYELAPPGWQPKGPSCKGPAAASASAGTR</sequence>
<reference evidence="3" key="1">
    <citation type="journal article" date="2023" name="Access Microbiol">
        <title>De-novo genome assembly for Akanthomyces muscarius, a biocontrol agent of insect agricultural pests.</title>
        <authorList>
            <person name="Erdos Z."/>
            <person name="Studholme D.J."/>
            <person name="Raymond B."/>
            <person name="Sharma M."/>
        </authorList>
    </citation>
    <scope>NUCLEOTIDE SEQUENCE</scope>
    <source>
        <strain evidence="3">Ve6</strain>
    </source>
</reference>
<keyword evidence="4" id="KW-1185">Reference proteome</keyword>
<dbReference type="PANTHER" id="PTHR33387">
    <property type="entry name" value="RMLC-LIKE JELLY ROLL FOLD PROTEIN"/>
    <property type="match status" value="1"/>
</dbReference>
<dbReference type="SUPFAM" id="SSF51182">
    <property type="entry name" value="RmlC-like cupins"/>
    <property type="match status" value="1"/>
</dbReference>
<name>A0A9W8QFA1_AKAMU</name>
<dbReference type="InterPro" id="IPR009327">
    <property type="entry name" value="Cupin_DUF985"/>
</dbReference>
<comment type="caution">
    <text evidence="3">The sequence shown here is derived from an EMBL/GenBank/DDBJ whole genome shotgun (WGS) entry which is preliminary data.</text>
</comment>
<evidence type="ECO:0000313" key="4">
    <source>
        <dbReference type="Proteomes" id="UP001144673"/>
    </source>
</evidence>
<evidence type="ECO:0000313" key="3">
    <source>
        <dbReference type="EMBL" id="KAJ4153584.1"/>
    </source>
</evidence>
<dbReference type="InterPro" id="IPR039935">
    <property type="entry name" value="YML079W-like"/>
</dbReference>